<dbReference type="Proteomes" id="UP001152795">
    <property type="component" value="Unassembled WGS sequence"/>
</dbReference>
<dbReference type="AlphaFoldDB" id="A0A7D9IZL3"/>
<protein>
    <submittedName>
        <fullName evidence="1">Uncharacterized protein</fullName>
    </submittedName>
</protein>
<accession>A0A7D9IZL3</accession>
<proteinExistence type="predicted"/>
<dbReference type="SUPFAM" id="SSF56672">
    <property type="entry name" value="DNA/RNA polymerases"/>
    <property type="match status" value="1"/>
</dbReference>
<dbReference type="EMBL" id="CACRXK020009393">
    <property type="protein sequence ID" value="CAB4017077.1"/>
    <property type="molecule type" value="Genomic_DNA"/>
</dbReference>
<dbReference type="PANTHER" id="PTHR33332">
    <property type="entry name" value="REVERSE TRANSCRIPTASE DOMAIN-CONTAINING PROTEIN"/>
    <property type="match status" value="1"/>
</dbReference>
<dbReference type="Pfam" id="PF00078">
    <property type="entry name" value="RVT_1"/>
    <property type="match status" value="1"/>
</dbReference>
<gene>
    <name evidence="1" type="ORF">PACLA_8A025708</name>
</gene>
<dbReference type="OrthoDB" id="416454at2759"/>
<evidence type="ECO:0000313" key="1">
    <source>
        <dbReference type="EMBL" id="CAB4017077.1"/>
    </source>
</evidence>
<dbReference type="InterPro" id="IPR043502">
    <property type="entry name" value="DNA/RNA_pol_sf"/>
</dbReference>
<comment type="caution">
    <text evidence="1">The sequence shown here is derived from an EMBL/GenBank/DDBJ whole genome shotgun (WGS) entry which is preliminary data.</text>
</comment>
<reference evidence="1" key="1">
    <citation type="submission" date="2020-04" db="EMBL/GenBank/DDBJ databases">
        <authorList>
            <person name="Alioto T."/>
            <person name="Alioto T."/>
            <person name="Gomez Garrido J."/>
        </authorList>
    </citation>
    <scope>NUCLEOTIDE SEQUENCE</scope>
    <source>
        <strain evidence="1">A484AB</strain>
    </source>
</reference>
<keyword evidence="2" id="KW-1185">Reference proteome</keyword>
<feature type="non-terminal residue" evidence="1">
    <location>
        <position position="1"/>
    </location>
</feature>
<name>A0A7D9IZL3_PARCT</name>
<dbReference type="InterPro" id="IPR000477">
    <property type="entry name" value="RT_dom"/>
</dbReference>
<dbReference type="PROSITE" id="PS50878">
    <property type="entry name" value="RT_POL"/>
    <property type="match status" value="1"/>
</dbReference>
<organism evidence="1 2">
    <name type="scientific">Paramuricea clavata</name>
    <name type="common">Red gorgonian</name>
    <name type="synonym">Violescent sea-whip</name>
    <dbReference type="NCBI Taxonomy" id="317549"/>
    <lineage>
        <taxon>Eukaryota</taxon>
        <taxon>Metazoa</taxon>
        <taxon>Cnidaria</taxon>
        <taxon>Anthozoa</taxon>
        <taxon>Octocorallia</taxon>
        <taxon>Malacalcyonacea</taxon>
        <taxon>Plexauridae</taxon>
        <taxon>Paramuricea</taxon>
    </lineage>
</organism>
<evidence type="ECO:0000313" key="2">
    <source>
        <dbReference type="Proteomes" id="UP001152795"/>
    </source>
</evidence>
<sequence>AKEVDIIFLDFAKAFDSVCHVKLLSKLRLLFGVEGLLLDWFRAYLSNRQQRVIINGTRSSWVTVGSGVPQGSILGPILFLLFVNDMPEVISKSLLFVFADDSKCLKG</sequence>